<dbReference type="InterPro" id="IPR000291">
    <property type="entry name" value="D-Ala_lig_Van_CS"/>
</dbReference>
<evidence type="ECO:0000256" key="8">
    <source>
        <dbReference type="ARBA" id="ARBA00022960"/>
    </source>
</evidence>
<dbReference type="InterPro" id="IPR011761">
    <property type="entry name" value="ATP-grasp"/>
</dbReference>
<comment type="caution">
    <text evidence="18">The sequence shown here is derived from an EMBL/GenBank/DDBJ whole genome shotgun (WGS) entry which is preliminary data.</text>
</comment>
<dbReference type="AlphaFoldDB" id="A0AAP3WGB3"/>
<gene>
    <name evidence="13" type="primary">ddl</name>
    <name evidence="18" type="ORF">PO127_20430</name>
</gene>
<keyword evidence="11 13" id="KW-0961">Cell wall biogenesis/degradation</keyword>
<comment type="cofactor">
    <cofactor evidence="1">
        <name>Mn(2+)</name>
        <dbReference type="ChEBI" id="CHEBI:29035"/>
    </cofactor>
</comment>
<accession>A0AAP3WGB3</accession>
<comment type="cofactor">
    <cofactor evidence="15">
        <name>Mg(2+)</name>
        <dbReference type="ChEBI" id="CHEBI:18420"/>
    </cofactor>
    <cofactor evidence="15">
        <name>Mn(2+)</name>
        <dbReference type="ChEBI" id="CHEBI:29035"/>
    </cofactor>
    <text evidence="15">Binds 2 magnesium or manganese ions per subunit.</text>
</comment>
<dbReference type="InterPro" id="IPR005905">
    <property type="entry name" value="D_ala_D_ala"/>
</dbReference>
<comment type="catalytic activity">
    <reaction evidence="12 13">
        <text>2 D-alanine + ATP = D-alanyl-D-alanine + ADP + phosphate + H(+)</text>
        <dbReference type="Rhea" id="RHEA:11224"/>
        <dbReference type="ChEBI" id="CHEBI:15378"/>
        <dbReference type="ChEBI" id="CHEBI:30616"/>
        <dbReference type="ChEBI" id="CHEBI:43474"/>
        <dbReference type="ChEBI" id="CHEBI:57416"/>
        <dbReference type="ChEBI" id="CHEBI:57822"/>
        <dbReference type="ChEBI" id="CHEBI:456216"/>
        <dbReference type="EC" id="6.3.2.4"/>
    </reaction>
</comment>
<dbReference type="GO" id="GO:0008716">
    <property type="term" value="F:D-alanine-D-alanine ligase activity"/>
    <property type="evidence" value="ECO:0007669"/>
    <property type="project" value="UniProtKB-UniRule"/>
</dbReference>
<evidence type="ECO:0000256" key="2">
    <source>
        <dbReference type="ARBA" id="ARBA00010871"/>
    </source>
</evidence>
<dbReference type="Gene3D" id="3.40.50.20">
    <property type="match status" value="1"/>
</dbReference>
<dbReference type="NCBIfam" id="TIGR01205">
    <property type="entry name" value="D_ala_D_alaTIGR"/>
    <property type="match status" value="1"/>
</dbReference>
<evidence type="ECO:0000256" key="7">
    <source>
        <dbReference type="ARBA" id="ARBA00022842"/>
    </source>
</evidence>
<evidence type="ECO:0000256" key="14">
    <source>
        <dbReference type="PIRSR" id="PIRSR039102-1"/>
    </source>
</evidence>
<dbReference type="SUPFAM" id="SSF56059">
    <property type="entry name" value="Glutathione synthetase ATP-binding domain-like"/>
    <property type="match status" value="1"/>
</dbReference>
<comment type="similarity">
    <text evidence="2 13">Belongs to the D-alanine--D-alanine ligase family.</text>
</comment>
<comment type="function">
    <text evidence="13">Cell wall formation.</text>
</comment>
<dbReference type="EC" id="6.3.2.4" evidence="13"/>
<evidence type="ECO:0000259" key="17">
    <source>
        <dbReference type="PROSITE" id="PS50975"/>
    </source>
</evidence>
<dbReference type="Pfam" id="PF07478">
    <property type="entry name" value="Dala_Dala_lig_C"/>
    <property type="match status" value="1"/>
</dbReference>
<dbReference type="Gene3D" id="3.30.470.20">
    <property type="entry name" value="ATP-grasp fold, B domain"/>
    <property type="match status" value="1"/>
</dbReference>
<keyword evidence="6 16" id="KW-0067">ATP-binding</keyword>
<feature type="active site" evidence="14">
    <location>
        <position position="182"/>
    </location>
</feature>
<dbReference type="GO" id="GO:0008360">
    <property type="term" value="P:regulation of cell shape"/>
    <property type="evidence" value="ECO:0007669"/>
    <property type="project" value="UniProtKB-KW"/>
</dbReference>
<evidence type="ECO:0000256" key="13">
    <source>
        <dbReference type="HAMAP-Rule" id="MF_00047"/>
    </source>
</evidence>
<keyword evidence="3 13" id="KW-0436">Ligase</keyword>
<evidence type="ECO:0000256" key="3">
    <source>
        <dbReference type="ARBA" id="ARBA00022598"/>
    </source>
</evidence>
<feature type="active site" evidence="14">
    <location>
        <position position="318"/>
    </location>
</feature>
<dbReference type="GO" id="GO:0046872">
    <property type="term" value="F:metal ion binding"/>
    <property type="evidence" value="ECO:0007669"/>
    <property type="project" value="UniProtKB-KW"/>
</dbReference>
<dbReference type="PROSITE" id="PS50975">
    <property type="entry name" value="ATP_GRASP"/>
    <property type="match status" value="1"/>
</dbReference>
<dbReference type="Pfam" id="PF01820">
    <property type="entry name" value="Dala_Dala_lig_N"/>
    <property type="match status" value="1"/>
</dbReference>
<dbReference type="GO" id="GO:0009252">
    <property type="term" value="P:peptidoglycan biosynthetic process"/>
    <property type="evidence" value="ECO:0007669"/>
    <property type="project" value="UniProtKB-UniRule"/>
</dbReference>
<protein>
    <recommendedName>
        <fullName evidence="13">D-alanine--D-alanine ligase</fullName>
        <ecNumber evidence="13">6.3.2.4</ecNumber>
    </recommendedName>
    <alternativeName>
        <fullName evidence="13">D-Ala-D-Ala ligase</fullName>
    </alternativeName>
    <alternativeName>
        <fullName evidence="13">D-alanylalanine synthetase</fullName>
    </alternativeName>
</protein>
<evidence type="ECO:0000256" key="4">
    <source>
        <dbReference type="ARBA" id="ARBA00022723"/>
    </source>
</evidence>
<dbReference type="Proteomes" id="UP001217776">
    <property type="component" value="Unassembled WGS sequence"/>
</dbReference>
<dbReference type="PROSITE" id="PS00843">
    <property type="entry name" value="DALA_DALA_LIGASE_1"/>
    <property type="match status" value="1"/>
</dbReference>
<feature type="binding site" evidence="15">
    <location>
        <position position="294"/>
    </location>
    <ligand>
        <name>Mg(2+)</name>
        <dbReference type="ChEBI" id="CHEBI:18420"/>
        <label>1</label>
    </ligand>
</feature>
<dbReference type="GO" id="GO:0005524">
    <property type="term" value="F:ATP binding"/>
    <property type="evidence" value="ECO:0007669"/>
    <property type="project" value="UniProtKB-UniRule"/>
</dbReference>
<dbReference type="GO" id="GO:0005829">
    <property type="term" value="C:cytosol"/>
    <property type="evidence" value="ECO:0007669"/>
    <property type="project" value="TreeGrafter"/>
</dbReference>
<evidence type="ECO:0000313" key="18">
    <source>
        <dbReference type="EMBL" id="MDC2238113.1"/>
    </source>
</evidence>
<dbReference type="EMBL" id="JAQNVG010000042">
    <property type="protein sequence ID" value="MDC2238113.1"/>
    <property type="molecule type" value="Genomic_DNA"/>
</dbReference>
<dbReference type="RefSeq" id="WP_195601270.1">
    <property type="nucleotide sequence ID" value="NZ_JADNKL010000039.1"/>
</dbReference>
<keyword evidence="7 15" id="KW-0460">Magnesium</keyword>
<keyword evidence="5 16" id="KW-0547">Nucleotide-binding</keyword>
<keyword evidence="4 15" id="KW-0479">Metal-binding</keyword>
<dbReference type="InterPro" id="IPR013815">
    <property type="entry name" value="ATP_grasp_subdomain_1"/>
</dbReference>
<keyword evidence="8 13" id="KW-0133">Cell shape</keyword>
<proteinExistence type="inferred from homology"/>
<sequence>MKNILLCFGGNSSEHEISLISAQNIINNIDENKYNIFKVYLSLNCQWKYVKDKKIGNVSKTYESLDNVVLFNDGNAVFLYNLEKKHSIAQIDFAFPILHGKNGEDGAIQGLFNMLNLPYAGSSISGACLSMDKEISKILVNNINIPIVDYLVWMTHDKAYPYDYIIAQLGLPFIMKPCNSGSSIGVYKICCEDDYEKALVEIAKLDSKVLIEEFLEIREIECGVIGNDVPQSSPVIGEVTSNDEFYSYSAKYDHTLNTNIFIPASVSNEIKQIIQEYSVRIYKRLQCLGFARVDFFLTKDNVVIFNELNAIPGFTDMSMFPLLWSEKYNNTTELITMLIEVGEQLKK</sequence>
<keyword evidence="13" id="KW-0963">Cytoplasm</keyword>
<keyword evidence="9 13" id="KW-0573">Peptidoglycan synthesis</keyword>
<reference evidence="18" key="1">
    <citation type="submission" date="2022-10" db="EMBL/GenBank/DDBJ databases">
        <title>Human gut microbiome strain richness.</title>
        <authorList>
            <person name="Chen-Liaw A."/>
        </authorList>
    </citation>
    <scope>NUCLEOTIDE SEQUENCE</scope>
    <source>
        <strain evidence="18">1001283st1_A3_1001283B150304_161114</strain>
    </source>
</reference>
<dbReference type="PANTHER" id="PTHR23132:SF25">
    <property type="entry name" value="D-ALANINE--D-ALANINE LIGASE A"/>
    <property type="match status" value="1"/>
</dbReference>
<dbReference type="PROSITE" id="PS00844">
    <property type="entry name" value="DALA_DALA_LIGASE_2"/>
    <property type="match status" value="1"/>
</dbReference>
<evidence type="ECO:0000256" key="11">
    <source>
        <dbReference type="ARBA" id="ARBA00023316"/>
    </source>
</evidence>
<evidence type="ECO:0000256" key="15">
    <source>
        <dbReference type="PIRSR" id="PIRSR039102-3"/>
    </source>
</evidence>
<feature type="binding site" evidence="15">
    <location>
        <position position="307"/>
    </location>
    <ligand>
        <name>Mg(2+)</name>
        <dbReference type="ChEBI" id="CHEBI:18420"/>
        <label>2</label>
    </ligand>
</feature>
<dbReference type="Gene3D" id="3.30.1490.20">
    <property type="entry name" value="ATP-grasp fold, A domain"/>
    <property type="match status" value="1"/>
</dbReference>
<dbReference type="InterPro" id="IPR011127">
    <property type="entry name" value="Dala_Dala_lig_N"/>
</dbReference>
<dbReference type="InterPro" id="IPR011095">
    <property type="entry name" value="Dala_Dala_lig_C"/>
</dbReference>
<dbReference type="GO" id="GO:0071555">
    <property type="term" value="P:cell wall organization"/>
    <property type="evidence" value="ECO:0007669"/>
    <property type="project" value="UniProtKB-KW"/>
</dbReference>
<dbReference type="HAMAP" id="MF_00047">
    <property type="entry name" value="Dala_Dala_lig"/>
    <property type="match status" value="1"/>
</dbReference>
<evidence type="ECO:0000256" key="12">
    <source>
        <dbReference type="ARBA" id="ARBA00047614"/>
    </source>
</evidence>
<dbReference type="NCBIfam" id="NF002528">
    <property type="entry name" value="PRK01966.1-4"/>
    <property type="match status" value="1"/>
</dbReference>
<evidence type="ECO:0000256" key="9">
    <source>
        <dbReference type="ARBA" id="ARBA00022984"/>
    </source>
</evidence>
<dbReference type="PIRSF" id="PIRSF039102">
    <property type="entry name" value="Ddl/VanB"/>
    <property type="match status" value="1"/>
</dbReference>
<name>A0AAP3WGB3_BACT4</name>
<dbReference type="SUPFAM" id="SSF52440">
    <property type="entry name" value="PreATP-grasp domain"/>
    <property type="match status" value="1"/>
</dbReference>
<evidence type="ECO:0000256" key="1">
    <source>
        <dbReference type="ARBA" id="ARBA00001936"/>
    </source>
</evidence>
<feature type="domain" description="ATP-grasp" evidence="17">
    <location>
        <begin position="137"/>
        <end position="340"/>
    </location>
</feature>
<organism evidence="18 19">
    <name type="scientific">Bacteroides thetaiotaomicron</name>
    <dbReference type="NCBI Taxonomy" id="818"/>
    <lineage>
        <taxon>Bacteria</taxon>
        <taxon>Pseudomonadati</taxon>
        <taxon>Bacteroidota</taxon>
        <taxon>Bacteroidia</taxon>
        <taxon>Bacteroidales</taxon>
        <taxon>Bacteroidaceae</taxon>
        <taxon>Bacteroides</taxon>
    </lineage>
</organism>
<evidence type="ECO:0000256" key="10">
    <source>
        <dbReference type="ARBA" id="ARBA00023211"/>
    </source>
</evidence>
<comment type="subcellular location">
    <subcellularLocation>
        <location evidence="13">Cytoplasm</location>
    </subcellularLocation>
</comment>
<evidence type="ECO:0000313" key="19">
    <source>
        <dbReference type="Proteomes" id="UP001217776"/>
    </source>
</evidence>
<feature type="binding site" evidence="15">
    <location>
        <position position="307"/>
    </location>
    <ligand>
        <name>Mg(2+)</name>
        <dbReference type="ChEBI" id="CHEBI:18420"/>
        <label>1</label>
    </ligand>
</feature>
<dbReference type="PANTHER" id="PTHR23132">
    <property type="entry name" value="D-ALANINE--D-ALANINE LIGASE"/>
    <property type="match status" value="1"/>
</dbReference>
<evidence type="ECO:0000256" key="16">
    <source>
        <dbReference type="PROSITE-ProRule" id="PRU00409"/>
    </source>
</evidence>
<feature type="active site" evidence="14">
    <location>
        <position position="14"/>
    </location>
</feature>
<evidence type="ECO:0000256" key="6">
    <source>
        <dbReference type="ARBA" id="ARBA00022840"/>
    </source>
</evidence>
<comment type="pathway">
    <text evidence="13">Cell wall biogenesis; peptidoglycan biosynthesis.</text>
</comment>
<keyword evidence="10 15" id="KW-0464">Manganese</keyword>
<evidence type="ECO:0000256" key="5">
    <source>
        <dbReference type="ARBA" id="ARBA00022741"/>
    </source>
</evidence>
<feature type="binding site" evidence="15">
    <location>
        <position position="309"/>
    </location>
    <ligand>
        <name>Mg(2+)</name>
        <dbReference type="ChEBI" id="CHEBI:18420"/>
        <label>2</label>
    </ligand>
</feature>
<dbReference type="InterPro" id="IPR016185">
    <property type="entry name" value="PreATP-grasp_dom_sf"/>
</dbReference>